<proteinExistence type="predicted"/>
<evidence type="ECO:0000256" key="1">
    <source>
        <dbReference type="SAM" id="MobiDB-lite"/>
    </source>
</evidence>
<feature type="compositionally biased region" description="Low complexity" evidence="1">
    <location>
        <begin position="68"/>
        <end position="77"/>
    </location>
</feature>
<keyword evidence="2" id="KW-0732">Signal</keyword>
<evidence type="ECO:0000256" key="2">
    <source>
        <dbReference type="SAM" id="SignalP"/>
    </source>
</evidence>
<sequence>MRTMMRKRVFWFPSVLLLLLLGPQSPWCSLVLGWTLSSRVVSSRGLLSGHVNTQTTVLWASLEEPSVDESSPTSSSSRPKKPIQGLLGSNSPYGDMSSSSFDQCQAVHSTLRQLQYDLPRLLQQPLTMEQMALTHSEAVTLVLQVPADRHNNNSTATTPQYVTLVPNRQDLVTLQNALVYLVGLPNRLPSPSSNAAALPFLPPGLPLPPTFNNNQDNDKITSIEAPWIHCRIVVTPPPSSNQTQMTIHQVRVDWKVQLVSPTLWNGTIPNNAVNDLLQGVSSTLLSNAPGAGGGLLKGQSILELDATSSNSQIQRHILTQLTLDGVPVQNAGRFLTRAQSWLGQLQESAPAWMQDLVTRGRANPPVQSLLEQYVAQPLWSQLPPLLPQSQPDSQDETSRKSPLDARLAPIVVARTILVEETAQNIDANEEEELNETSGTTVATSPPKTKKKKKKIYIPIDEYCNETMTTLQNKNATTLIYPLPGSRQWTQYAKVHQAVQNFAESMIPQLADSPKQLPSSWFAKRAKLMGTDGSILVQSATEVCQFYTSLATLRRRTRGTWTLQSATLVKWHQRQLDGRLQVVIRIGYQVQLLLGLGSPAGARGTGGSLSGSDLYTLVLLDSSSREKNHDKSWPNCQITQVRQETLSIDRGGDANAVLTNSAETTLFMKSLVGAIFDPSNNANFLWKASSSAGGLDEWVWQLWDRILPTAATSTSQVASLAASRGLGPAERSDAAAARIYRLMSALHVQGKALVNLQDDIDSGNALPAVEFLSESVQVLGYLNEVLLRGKRQYQQNLGLLVTSLRQGVRSGRLVTAPNAPSAVETIVTLTDSGNVQYTLTFNLRLSLTGGGFAPGDLPFLRGANSNPNGSSGDNNFGTPSTAGLPLSITLRSEYRLDALTGEVLQHVLLESLVNGQLTPADILSRWLQGRSGGGGAGGIWALPDFIQWVRSASRNGP</sequence>
<protein>
    <submittedName>
        <fullName evidence="3">Uncharacterized protein</fullName>
    </submittedName>
</protein>
<evidence type="ECO:0000313" key="4">
    <source>
        <dbReference type="EMBL" id="CAD9987153.1"/>
    </source>
</evidence>
<feature type="signal peptide" evidence="2">
    <location>
        <begin position="1"/>
        <end position="28"/>
    </location>
</feature>
<feature type="chain" id="PRO_5036393862" evidence="2">
    <location>
        <begin position="29"/>
        <end position="956"/>
    </location>
</feature>
<dbReference type="EMBL" id="HBHT01034347">
    <property type="protein sequence ID" value="CAD9987152.1"/>
    <property type="molecule type" value="Transcribed_RNA"/>
</dbReference>
<feature type="region of interest" description="Disordered" evidence="1">
    <location>
        <begin position="427"/>
        <end position="447"/>
    </location>
</feature>
<evidence type="ECO:0000313" key="3">
    <source>
        <dbReference type="EMBL" id="CAD9987152.1"/>
    </source>
</evidence>
<dbReference type="EMBL" id="HBHT01034349">
    <property type="protein sequence ID" value="CAD9987153.1"/>
    <property type="molecule type" value="Transcribed_RNA"/>
</dbReference>
<gene>
    <name evidence="3" type="ORF">APAL1065_LOCUS23100</name>
    <name evidence="4" type="ORF">APAL1065_LOCUS23101</name>
</gene>
<organism evidence="3">
    <name type="scientific">Entomoneis paludosa</name>
    <dbReference type="NCBI Taxonomy" id="265537"/>
    <lineage>
        <taxon>Eukaryota</taxon>
        <taxon>Sar</taxon>
        <taxon>Stramenopiles</taxon>
        <taxon>Ochrophyta</taxon>
        <taxon>Bacillariophyta</taxon>
        <taxon>Bacillariophyceae</taxon>
        <taxon>Bacillariophycidae</taxon>
        <taxon>Entomoneidaceae</taxon>
        <taxon>Entomoneis</taxon>
    </lineage>
</organism>
<name>A0A6U3DYR9_9STRA</name>
<feature type="region of interest" description="Disordered" evidence="1">
    <location>
        <begin position="63"/>
        <end position="89"/>
    </location>
</feature>
<dbReference type="AlphaFoldDB" id="A0A6U3DYR9"/>
<feature type="region of interest" description="Disordered" evidence="1">
    <location>
        <begin position="384"/>
        <end position="404"/>
    </location>
</feature>
<reference evidence="3" key="1">
    <citation type="submission" date="2021-01" db="EMBL/GenBank/DDBJ databases">
        <authorList>
            <person name="Corre E."/>
            <person name="Pelletier E."/>
            <person name="Niang G."/>
            <person name="Scheremetjew M."/>
            <person name="Finn R."/>
            <person name="Kale V."/>
            <person name="Holt S."/>
            <person name="Cochrane G."/>
            <person name="Meng A."/>
            <person name="Brown T."/>
            <person name="Cohen L."/>
        </authorList>
    </citation>
    <scope>NUCLEOTIDE SEQUENCE</scope>
    <source>
        <strain evidence="3">CCMP125</strain>
    </source>
</reference>
<accession>A0A6U3DYR9</accession>